<dbReference type="PANTHER" id="PTHR36973:SF4">
    <property type="entry name" value="NODULATION PROTEIN"/>
    <property type="match status" value="1"/>
</dbReference>
<dbReference type="Gene3D" id="3.40.50.150">
    <property type="entry name" value="Vaccinia Virus protein VP39"/>
    <property type="match status" value="1"/>
</dbReference>
<dbReference type="InterPro" id="IPR006342">
    <property type="entry name" value="FkbM_mtfrase"/>
</dbReference>
<reference evidence="2 3" key="1">
    <citation type="submission" date="2012-05" db="EMBL/GenBank/DDBJ databases">
        <title>Finished chromosome of genome of Oscillatoria sp. PCC 7112.</title>
        <authorList>
            <consortium name="US DOE Joint Genome Institute"/>
            <person name="Gugger M."/>
            <person name="Coursin T."/>
            <person name="Rippka R."/>
            <person name="Tandeau De Marsac N."/>
            <person name="Huntemann M."/>
            <person name="Wei C.-L."/>
            <person name="Han J."/>
            <person name="Detter J.C."/>
            <person name="Han C."/>
            <person name="Tapia R."/>
            <person name="Davenport K."/>
            <person name="Daligault H."/>
            <person name="Erkkila T."/>
            <person name="Gu W."/>
            <person name="Munk A.C.C."/>
            <person name="Teshima H."/>
            <person name="Xu Y."/>
            <person name="Chain P."/>
            <person name="Chen A."/>
            <person name="Krypides N."/>
            <person name="Mavromatis K."/>
            <person name="Markowitz V."/>
            <person name="Szeto E."/>
            <person name="Ivanova N."/>
            <person name="Mikhailova N."/>
            <person name="Ovchinnikova G."/>
            <person name="Pagani I."/>
            <person name="Pati A."/>
            <person name="Goodwin L."/>
            <person name="Peters L."/>
            <person name="Pitluck S."/>
            <person name="Woyke T."/>
            <person name="Kerfeld C."/>
        </authorList>
    </citation>
    <scope>NUCLEOTIDE SEQUENCE [LARGE SCALE GENOMIC DNA]</scope>
    <source>
        <strain evidence="2 3">PCC 7112</strain>
    </source>
</reference>
<dbReference type="KEGG" id="oni:Osc7112_5325"/>
<dbReference type="InterPro" id="IPR053188">
    <property type="entry name" value="FkbM_Methyltransferase"/>
</dbReference>
<dbReference type="InterPro" id="IPR029063">
    <property type="entry name" value="SAM-dependent_MTases_sf"/>
</dbReference>
<dbReference type="GO" id="GO:0008171">
    <property type="term" value="F:O-methyltransferase activity"/>
    <property type="evidence" value="ECO:0007669"/>
    <property type="project" value="TreeGrafter"/>
</dbReference>
<keyword evidence="2" id="KW-0808">Transferase</keyword>
<dbReference type="GO" id="GO:0032259">
    <property type="term" value="P:methylation"/>
    <property type="evidence" value="ECO:0007669"/>
    <property type="project" value="UniProtKB-KW"/>
</dbReference>
<gene>
    <name evidence="2" type="ORF">Osc7112_5325</name>
</gene>
<dbReference type="HOGENOM" id="CLU_068034_1_0_3"/>
<protein>
    <submittedName>
        <fullName evidence="2">Methyltransferase FkbM family</fullName>
    </submittedName>
</protein>
<organism evidence="2 3">
    <name type="scientific">Phormidium nigroviride PCC 7112</name>
    <dbReference type="NCBI Taxonomy" id="179408"/>
    <lineage>
        <taxon>Bacteria</taxon>
        <taxon>Bacillati</taxon>
        <taxon>Cyanobacteriota</taxon>
        <taxon>Cyanophyceae</taxon>
        <taxon>Oscillatoriophycideae</taxon>
        <taxon>Oscillatoriales</taxon>
        <taxon>Oscillatoriaceae</taxon>
        <taxon>Phormidium</taxon>
    </lineage>
</organism>
<evidence type="ECO:0000313" key="3">
    <source>
        <dbReference type="Proteomes" id="UP000010478"/>
    </source>
</evidence>
<dbReference type="STRING" id="179408.Osc7112_5325"/>
<dbReference type="Pfam" id="PF05050">
    <property type="entry name" value="Methyltransf_21"/>
    <property type="match status" value="1"/>
</dbReference>
<dbReference type="NCBIfam" id="TIGR01444">
    <property type="entry name" value="fkbM_fam"/>
    <property type="match status" value="1"/>
</dbReference>
<dbReference type="SUPFAM" id="SSF53335">
    <property type="entry name" value="S-adenosyl-L-methionine-dependent methyltransferases"/>
    <property type="match status" value="1"/>
</dbReference>
<feature type="domain" description="Methyltransferase FkbM" evidence="1">
    <location>
        <begin position="32"/>
        <end position="184"/>
    </location>
</feature>
<keyword evidence="2" id="KW-0489">Methyltransferase</keyword>
<evidence type="ECO:0000259" key="1">
    <source>
        <dbReference type="Pfam" id="PF05050"/>
    </source>
</evidence>
<keyword evidence="3" id="KW-1185">Reference proteome</keyword>
<dbReference type="Proteomes" id="UP000010478">
    <property type="component" value="Chromosome"/>
</dbReference>
<dbReference type="AlphaFoldDB" id="K9VNA8"/>
<sequence>MSQQQTGILRNSMSGSLLLAKKLGFQPGTVIDVGAALGTFNLYETFPNSRHLLIEPIAENEPYLAKICRKLKSAEYIIAAATKEAGVLTLNVSPGMVHSSISENRVTNSSDPYLRNIPAITLDGICRERNLPGPYLIKVDVDGQELDVLAGATEILQQTEYVIVEVTLFGQMYDVMSFMKSQGFAAYDIVDLSYRPVDSALWQVDMAFVKESGHFRRERGYATGEQDIEALNSHLKAYRESFIKHIETHYSDPVEPEPQVTQAVLGEDYVII</sequence>
<evidence type="ECO:0000313" key="2">
    <source>
        <dbReference type="EMBL" id="AFZ09563.1"/>
    </source>
</evidence>
<accession>K9VNA8</accession>
<name>K9VNA8_9CYAN</name>
<dbReference type="eggNOG" id="COG2242">
    <property type="taxonomic scope" value="Bacteria"/>
</dbReference>
<dbReference type="EMBL" id="CP003614">
    <property type="protein sequence ID" value="AFZ09563.1"/>
    <property type="molecule type" value="Genomic_DNA"/>
</dbReference>
<dbReference type="RefSeq" id="WP_015178776.1">
    <property type="nucleotide sequence ID" value="NC_019729.1"/>
</dbReference>
<dbReference type="PANTHER" id="PTHR36973">
    <property type="entry name" value="SLL1456 PROTEIN-RELATED"/>
    <property type="match status" value="1"/>
</dbReference>
<proteinExistence type="predicted"/>